<comment type="caution">
    <text evidence="1">The sequence shown here is derived from an EMBL/GenBank/DDBJ whole genome shotgun (WGS) entry which is preliminary data.</text>
</comment>
<evidence type="ECO:0000313" key="1">
    <source>
        <dbReference type="EMBL" id="KYF49575.1"/>
    </source>
</evidence>
<proteinExistence type="predicted"/>
<sequence length="333" mass="36296">MYGPAPDFFPPIGSTDDLAARIGVLEVEAATPSSCTATPVGGPFALVEGARGRLVAPGERVVQLDPYDAGLVRWLEREGRLRIVLPAGPRDGGELVEAYVGQDAAGRRWLGDEIHGQAGGDGEPPLAWIPRGDDEGLLRALIHYAKYNLVLRLARRWHDLLGALRVRVLDCRDTSALAATDLQEPRLPEARSDPRTRYRYLLDHGQPVCVVVENRSPERLSATLLNCATSGRVEVLGTAQLELPPGRQQTFWRRGHLGDAFRCGLPAGRTSGVDRLVAVASTSPAVDLSFLKEARSFDDAIRSSARDMLPEEHEPRELWTAALVTMKISRAGH</sequence>
<protein>
    <submittedName>
        <fullName evidence="1">Uncharacterized protein</fullName>
    </submittedName>
</protein>
<name>A0A150P2F4_SORCE</name>
<organism evidence="1 2">
    <name type="scientific">Sorangium cellulosum</name>
    <name type="common">Polyangium cellulosum</name>
    <dbReference type="NCBI Taxonomy" id="56"/>
    <lineage>
        <taxon>Bacteria</taxon>
        <taxon>Pseudomonadati</taxon>
        <taxon>Myxococcota</taxon>
        <taxon>Polyangia</taxon>
        <taxon>Polyangiales</taxon>
        <taxon>Polyangiaceae</taxon>
        <taxon>Sorangium</taxon>
    </lineage>
</organism>
<accession>A0A150P2F4</accession>
<dbReference type="Proteomes" id="UP000075420">
    <property type="component" value="Unassembled WGS sequence"/>
</dbReference>
<dbReference type="AlphaFoldDB" id="A0A150P2F4"/>
<reference evidence="1 2" key="1">
    <citation type="submission" date="2014-02" db="EMBL/GenBank/DDBJ databases">
        <title>The small core and large imbalanced accessory genome model reveals a collaborative survival strategy of Sorangium cellulosum strains in nature.</title>
        <authorList>
            <person name="Han K."/>
            <person name="Peng R."/>
            <person name="Blom J."/>
            <person name="Li Y.-Z."/>
        </authorList>
    </citation>
    <scope>NUCLEOTIDE SEQUENCE [LARGE SCALE GENOMIC DNA]</scope>
    <source>
        <strain evidence="1 2">So0157-25</strain>
    </source>
</reference>
<dbReference type="EMBL" id="JELY01003341">
    <property type="protein sequence ID" value="KYF49575.1"/>
    <property type="molecule type" value="Genomic_DNA"/>
</dbReference>
<gene>
    <name evidence="1" type="ORF">BE08_44140</name>
</gene>
<evidence type="ECO:0000313" key="2">
    <source>
        <dbReference type="Proteomes" id="UP000075420"/>
    </source>
</evidence>